<sequence>MSESLSSAEKNVWETLNNFQTQLEATFKDNQIVQDDALLNGFLSFVESRLTRMVKESLDVQQEICESARNNGSLQIDIDDRTVPLILRLYWEKICHPVFKWFQAWRKTISPKEPGEKPRYVEFRKMNAKLTKFFKSVHKFYYSIMEQVVAKYDCSALMPLKLREELNMKIPESSEQSRLGSNGKFAVLVVMTLHNCLLYLGTTHRYKAVGQKINNRYQLQDFEKSIRYLDMACLFLPSMGEAHLQKGLIYVQTNNFGSAVYQFTRSALARIPSPAAESNFARIICDRKSRLRHNFDQNLKHNHHLKMDPTGFINRMIIESYFLVLFGNHFAPQSWKIDSLPGVSNLVSLERVLYEKISTCYIKNTGLIFENLIIAIGGFDLLVKRPKIGEKRLDSQAVNLKDLTQVQSNYLSFSFKFISHLLHIIREAWEKNFDDFHYLAMVRVVENWLKCNRAALQYSHRDENFCKALALLLNDILKSDKLDKSSLANSKPTRPYFFEEDVMLKEFFSVRYALSDFNDEHIFASSDSTSRLMGYVPETERLQATDEGRLRLKAIVGSGRKFFAKNSCGMVWNAEKTLYEFGQQAVKRPTKRSENTPSKIQNDKRTLNTKKSGKNETLSIAELEEQFRGTRQGTKTPDWGYSGSSAPMAPSTFNTKPSSGMTESASVRQAATISSDGSVQPSSSSTTLSSYSSRSDEKDLMDFAGEQSTDIQEPISAEYLEKQQLKHRNLESLSSTIPHVGMPLAGFQAMGAIPYRMPVMSAQTAGPAQPLAAPSILYPPPAQPAMVPAQPGVVYPRPGQPMQMYQPNTWMAQPFYQQGPYPYGAQQSQHQLYGQGNNLHPNTILPLQMGRQSPASLPAEFAHR</sequence>
<name>A0A7G3ZED7_9SACH</name>
<dbReference type="GO" id="GO:0070034">
    <property type="term" value="F:telomerase RNA binding"/>
    <property type="evidence" value="ECO:0007669"/>
    <property type="project" value="TreeGrafter"/>
</dbReference>
<dbReference type="SUPFAM" id="SSF48452">
    <property type="entry name" value="TPR-like"/>
    <property type="match status" value="1"/>
</dbReference>
<dbReference type="AlphaFoldDB" id="A0A7G3ZED7"/>
<dbReference type="Proteomes" id="UP000515788">
    <property type="component" value="Chromosome 3"/>
</dbReference>
<evidence type="ECO:0000313" key="6">
    <source>
        <dbReference type="Proteomes" id="UP000515788"/>
    </source>
</evidence>
<comment type="function">
    <text evidence="1">Plays a role in nonsense-mediated mRNA decay.</text>
</comment>
<dbReference type="EMBL" id="CP059248">
    <property type="protein sequence ID" value="QLL31873.1"/>
    <property type="molecule type" value="Genomic_DNA"/>
</dbReference>
<organism evidence="5 6">
    <name type="scientific">Torulaspora globosa</name>
    <dbReference type="NCBI Taxonomy" id="48254"/>
    <lineage>
        <taxon>Eukaryota</taxon>
        <taxon>Fungi</taxon>
        <taxon>Dikarya</taxon>
        <taxon>Ascomycota</taxon>
        <taxon>Saccharomycotina</taxon>
        <taxon>Saccharomycetes</taxon>
        <taxon>Saccharomycetales</taxon>
        <taxon>Saccharomycetaceae</taxon>
        <taxon>Torulaspora</taxon>
    </lineage>
</organism>
<evidence type="ECO:0000313" key="5">
    <source>
        <dbReference type="EMBL" id="QLL31873.1"/>
    </source>
</evidence>
<proteinExistence type="predicted"/>
<dbReference type="InterPro" id="IPR018834">
    <property type="entry name" value="DNA/RNA-bd_Est1-type"/>
</dbReference>
<feature type="region of interest" description="Disordered" evidence="2">
    <location>
        <begin position="585"/>
        <end position="696"/>
    </location>
</feature>
<keyword evidence="1" id="KW-0866">Nonsense-mediated mRNA decay</keyword>
<dbReference type="InterPro" id="IPR019458">
    <property type="entry name" value="Est1-like_N"/>
</dbReference>
<dbReference type="PANTHER" id="PTHR15696:SF37">
    <property type="entry name" value="NONSENSE-MEDIATED MRNA DECAY FACTOR EBS1-RELATED"/>
    <property type="match status" value="1"/>
</dbReference>
<feature type="domain" description="DNA/RNA-binding" evidence="3">
    <location>
        <begin position="225"/>
        <end position="513"/>
    </location>
</feature>
<dbReference type="OrthoDB" id="69928at2759"/>
<feature type="compositionally biased region" description="Polar residues" evidence="2">
    <location>
        <begin position="651"/>
        <end position="673"/>
    </location>
</feature>
<evidence type="ECO:0000259" key="4">
    <source>
        <dbReference type="Pfam" id="PF10374"/>
    </source>
</evidence>
<dbReference type="Gene3D" id="1.25.40.10">
    <property type="entry name" value="Tetratricopeptide repeat domain"/>
    <property type="match status" value="1"/>
</dbReference>
<feature type="compositionally biased region" description="Low complexity" evidence="2">
    <location>
        <begin position="674"/>
        <end position="693"/>
    </location>
</feature>
<feature type="domain" description="Telomerase activating protein Est1-like N-terminal" evidence="4">
    <location>
        <begin position="86"/>
        <end position="208"/>
    </location>
</feature>
<keyword evidence="6" id="KW-1185">Reference proteome</keyword>
<dbReference type="KEGG" id="tgb:HG536_0C00400"/>
<dbReference type="GO" id="GO:0000184">
    <property type="term" value="P:nuclear-transcribed mRNA catabolic process, nonsense-mediated decay"/>
    <property type="evidence" value="ECO:0007669"/>
    <property type="project" value="UniProtKB-KW"/>
</dbReference>
<evidence type="ECO:0000256" key="1">
    <source>
        <dbReference type="RuleBase" id="RU369098"/>
    </source>
</evidence>
<gene>
    <name evidence="5" type="ORF">HG536_0C00400</name>
</gene>
<keyword evidence="1" id="KW-0539">Nucleus</keyword>
<evidence type="ECO:0000256" key="2">
    <source>
        <dbReference type="SAM" id="MobiDB-lite"/>
    </source>
</evidence>
<evidence type="ECO:0000259" key="3">
    <source>
        <dbReference type="Pfam" id="PF10373"/>
    </source>
</evidence>
<dbReference type="InterPro" id="IPR045153">
    <property type="entry name" value="Est1/Ebs1-like"/>
</dbReference>
<dbReference type="PANTHER" id="PTHR15696">
    <property type="entry name" value="SMG-7 SUPPRESSOR WITH MORPHOLOGICAL EFFECT ON GENITALIA PROTEIN 7"/>
    <property type="match status" value="1"/>
</dbReference>
<dbReference type="GeneID" id="59325010"/>
<dbReference type="Pfam" id="PF10374">
    <property type="entry name" value="EST1"/>
    <property type="match status" value="1"/>
</dbReference>
<dbReference type="RefSeq" id="XP_037138548.1">
    <property type="nucleotide sequence ID" value="XM_037282653.1"/>
</dbReference>
<comment type="subcellular location">
    <subcellularLocation>
        <location evidence="1">Nucleus</location>
    </subcellularLocation>
</comment>
<dbReference type="GO" id="GO:0005697">
    <property type="term" value="C:telomerase holoenzyme complex"/>
    <property type="evidence" value="ECO:0007669"/>
    <property type="project" value="TreeGrafter"/>
</dbReference>
<dbReference type="GO" id="GO:0042162">
    <property type="term" value="F:telomeric DNA binding"/>
    <property type="evidence" value="ECO:0007669"/>
    <property type="project" value="TreeGrafter"/>
</dbReference>
<protein>
    <recommendedName>
        <fullName evidence="1">Nonsense-mediated mRNA decay factor</fullName>
    </recommendedName>
</protein>
<dbReference type="InterPro" id="IPR011990">
    <property type="entry name" value="TPR-like_helical_dom_sf"/>
</dbReference>
<accession>A0A7G3ZED7</accession>
<dbReference type="Pfam" id="PF10373">
    <property type="entry name" value="EST1_DNA_bind"/>
    <property type="match status" value="1"/>
</dbReference>
<reference evidence="5 6" key="1">
    <citation type="submission" date="2020-06" db="EMBL/GenBank/DDBJ databases">
        <title>The yeast mating-type switching endonuclease HO is a domesticated member of an unorthodox homing genetic element family.</title>
        <authorList>
            <person name="Coughlan A.Y."/>
            <person name="Lombardi L."/>
            <person name="Braun-Galleani S."/>
            <person name="Martos A.R."/>
            <person name="Galeote V."/>
            <person name="Bigey F."/>
            <person name="Dequin S."/>
            <person name="Byrne K.P."/>
            <person name="Wolfe K.H."/>
        </authorList>
    </citation>
    <scope>NUCLEOTIDE SEQUENCE [LARGE SCALE GENOMIC DNA]</scope>
    <source>
        <strain evidence="5 6">CBS764</strain>
    </source>
</reference>